<protein>
    <submittedName>
        <fullName evidence="2">Uncharacterized protein</fullName>
    </submittedName>
</protein>
<feature type="transmembrane region" description="Helical" evidence="1">
    <location>
        <begin position="54"/>
        <end position="76"/>
    </location>
</feature>
<dbReference type="OrthoDB" id="1144118at2"/>
<feature type="transmembrane region" description="Helical" evidence="1">
    <location>
        <begin position="81"/>
        <end position="98"/>
    </location>
</feature>
<proteinExistence type="predicted"/>
<comment type="caution">
    <text evidence="2">The sequence shown here is derived from an EMBL/GenBank/DDBJ whole genome shotgun (WGS) entry which is preliminary data.</text>
</comment>
<dbReference type="EMBL" id="MQUC01000003">
    <property type="protein sequence ID" value="PRP67018.1"/>
    <property type="molecule type" value="Genomic_DNA"/>
</dbReference>
<keyword evidence="3" id="KW-1185">Reference proteome</keyword>
<keyword evidence="1" id="KW-0472">Membrane</keyword>
<dbReference type="AlphaFoldDB" id="A0A2S9WU72"/>
<evidence type="ECO:0000313" key="3">
    <source>
        <dbReference type="Proteomes" id="UP000239532"/>
    </source>
</evidence>
<evidence type="ECO:0000256" key="1">
    <source>
        <dbReference type="SAM" id="Phobius"/>
    </source>
</evidence>
<name>A0A2S9WU72_9FLAO</name>
<feature type="transmembrane region" description="Helical" evidence="1">
    <location>
        <begin position="21"/>
        <end position="42"/>
    </location>
</feature>
<dbReference type="Proteomes" id="UP000239532">
    <property type="component" value="Unassembled WGS sequence"/>
</dbReference>
<sequence length="109" mass="12278">MSQDNKPPLFSAKSLRTFTKIVAIYAGFYILTVVAQTISQPVSENPDAPQNAYMPLYFLAAVHLVLGLVNLALILLKKYNWLVPSISAAVMLLARIYYEDIALWVWSWS</sequence>
<dbReference type="RefSeq" id="WP_105982798.1">
    <property type="nucleotide sequence ID" value="NZ_MQUC01000003.1"/>
</dbReference>
<organism evidence="2 3">
    <name type="scientific">Nonlabens agnitus</name>
    <dbReference type="NCBI Taxonomy" id="870484"/>
    <lineage>
        <taxon>Bacteria</taxon>
        <taxon>Pseudomonadati</taxon>
        <taxon>Bacteroidota</taxon>
        <taxon>Flavobacteriia</taxon>
        <taxon>Flavobacteriales</taxon>
        <taxon>Flavobacteriaceae</taxon>
        <taxon>Nonlabens</taxon>
    </lineage>
</organism>
<evidence type="ECO:0000313" key="2">
    <source>
        <dbReference type="EMBL" id="PRP67018.1"/>
    </source>
</evidence>
<gene>
    <name evidence="2" type="ORF">BST86_07850</name>
</gene>
<keyword evidence="1" id="KW-1133">Transmembrane helix</keyword>
<accession>A0A2S9WU72</accession>
<reference evidence="2 3" key="1">
    <citation type="submission" date="2016-11" db="EMBL/GenBank/DDBJ databases">
        <title>Trade-off between light-utilization and light-protection in marine flavobacteria.</title>
        <authorList>
            <person name="Kumagai Y."/>
        </authorList>
    </citation>
    <scope>NUCLEOTIDE SEQUENCE [LARGE SCALE GENOMIC DNA]</scope>
    <source>
        <strain evidence="2 3">JCM 17109</strain>
    </source>
</reference>
<keyword evidence="1" id="KW-0812">Transmembrane</keyword>